<organism evidence="2 3">
    <name type="scientific">Dichotomicrobium thermohalophilum</name>
    <dbReference type="NCBI Taxonomy" id="933063"/>
    <lineage>
        <taxon>Bacteria</taxon>
        <taxon>Pseudomonadati</taxon>
        <taxon>Pseudomonadota</taxon>
        <taxon>Alphaproteobacteria</taxon>
        <taxon>Hyphomicrobiales</taxon>
        <taxon>Hyphomicrobiaceae</taxon>
        <taxon>Dichotomicrobium</taxon>
    </lineage>
</organism>
<dbReference type="OrthoDB" id="2553118at2"/>
<reference evidence="2 3" key="1">
    <citation type="submission" date="2018-08" db="EMBL/GenBank/DDBJ databases">
        <title>Genomic Encyclopedia of Archaeal and Bacterial Type Strains, Phase II (KMG-II): from individual species to whole genera.</title>
        <authorList>
            <person name="Goeker M."/>
        </authorList>
    </citation>
    <scope>NUCLEOTIDE SEQUENCE [LARGE SCALE GENOMIC DNA]</scope>
    <source>
        <strain evidence="2 3">DSM 5002</strain>
    </source>
</reference>
<comment type="caution">
    <text evidence="2">The sequence shown here is derived from an EMBL/GenBank/DDBJ whole genome shotgun (WGS) entry which is preliminary data.</text>
</comment>
<comment type="cofactor">
    <cofactor evidence="1">
        <name>Fe(2+)</name>
        <dbReference type="ChEBI" id="CHEBI:29033"/>
    </cofactor>
</comment>
<dbReference type="SUPFAM" id="SSF51197">
    <property type="entry name" value="Clavaminate synthase-like"/>
    <property type="match status" value="1"/>
</dbReference>
<gene>
    <name evidence="2" type="ORF">BXY53_2234</name>
</gene>
<name>A0A397PPJ2_9HYPH</name>
<evidence type="ECO:0000313" key="3">
    <source>
        <dbReference type="Proteomes" id="UP000266273"/>
    </source>
</evidence>
<dbReference type="PANTHER" id="PTHR20883:SF48">
    <property type="entry name" value="ECTOINE DIOXYGENASE"/>
    <property type="match status" value="1"/>
</dbReference>
<dbReference type="EMBL" id="QXDF01000002">
    <property type="protein sequence ID" value="RIA47671.1"/>
    <property type="molecule type" value="Genomic_DNA"/>
</dbReference>
<dbReference type="PANTHER" id="PTHR20883">
    <property type="entry name" value="PHYTANOYL-COA DIOXYGENASE DOMAIN CONTAINING 1"/>
    <property type="match status" value="1"/>
</dbReference>
<protein>
    <submittedName>
        <fullName evidence="2">Ectoine hydroxylase-related dioxygenase (Phytanoyl-CoA dioxygenase family)</fullName>
    </submittedName>
</protein>
<dbReference type="Gene3D" id="2.60.120.620">
    <property type="entry name" value="q2cbj1_9rhob like domain"/>
    <property type="match status" value="1"/>
</dbReference>
<evidence type="ECO:0000313" key="2">
    <source>
        <dbReference type="EMBL" id="RIA47671.1"/>
    </source>
</evidence>
<accession>A0A397PPJ2</accession>
<sequence>MLAEDIQKHACRAMTAEQRARYFDDGFTLLPSFVEPEWIAALNDAVGKLVERSRSVTASDSVFDLEPDHTPENPRLRRVSSPCDQDDIFWRFLTESRLADALADVVGPDVKFYQAKLNFKWAKGGAEVSWHQDQPFFPHTNHAVLTCGIYLNDCGPEQGPLMCIPGSHKGEIYDHYDDAGVWRGELRKSAAAQVPADRAVELSGPVGSVTMHNYRTLHASRKNESDLGRPLLLFVISAADAMPYTAQPLKSRYEQAIIRGEPARFAHHEPGSYRLPPDWSGGYTSIFSAQQQEDVAAM</sequence>
<dbReference type="GO" id="GO:0016706">
    <property type="term" value="F:2-oxoglutarate-dependent dioxygenase activity"/>
    <property type="evidence" value="ECO:0007669"/>
    <property type="project" value="UniProtKB-ARBA"/>
</dbReference>
<dbReference type="Proteomes" id="UP000266273">
    <property type="component" value="Unassembled WGS sequence"/>
</dbReference>
<dbReference type="InterPro" id="IPR008775">
    <property type="entry name" value="Phytyl_CoA_dOase-like"/>
</dbReference>
<dbReference type="Pfam" id="PF05721">
    <property type="entry name" value="PhyH"/>
    <property type="match status" value="1"/>
</dbReference>
<dbReference type="GO" id="GO:0005506">
    <property type="term" value="F:iron ion binding"/>
    <property type="evidence" value="ECO:0007669"/>
    <property type="project" value="UniProtKB-ARBA"/>
</dbReference>
<keyword evidence="2" id="KW-0560">Oxidoreductase</keyword>
<dbReference type="RefSeq" id="WP_119062038.1">
    <property type="nucleotide sequence ID" value="NZ_QXDF01000002.1"/>
</dbReference>
<evidence type="ECO:0000256" key="1">
    <source>
        <dbReference type="ARBA" id="ARBA00001954"/>
    </source>
</evidence>
<dbReference type="AlphaFoldDB" id="A0A397PPJ2"/>
<proteinExistence type="predicted"/>
<keyword evidence="2" id="KW-0223">Dioxygenase</keyword>
<keyword evidence="3" id="KW-1185">Reference proteome</keyword>